<name>A0A0F9B2Y1_9ZZZZ</name>
<reference evidence="1" key="1">
    <citation type="journal article" date="2015" name="Nature">
        <title>Complex archaea that bridge the gap between prokaryotes and eukaryotes.</title>
        <authorList>
            <person name="Spang A."/>
            <person name="Saw J.H."/>
            <person name="Jorgensen S.L."/>
            <person name="Zaremba-Niedzwiedzka K."/>
            <person name="Martijn J."/>
            <person name="Lind A.E."/>
            <person name="van Eijk R."/>
            <person name="Schleper C."/>
            <person name="Guy L."/>
            <person name="Ettema T.J."/>
        </authorList>
    </citation>
    <scope>NUCLEOTIDE SEQUENCE</scope>
</reference>
<protein>
    <recommendedName>
        <fullName evidence="2">HK97 gp10 family phage protein</fullName>
    </recommendedName>
</protein>
<organism evidence="1">
    <name type="scientific">marine sediment metagenome</name>
    <dbReference type="NCBI Taxonomy" id="412755"/>
    <lineage>
        <taxon>unclassified sequences</taxon>
        <taxon>metagenomes</taxon>
        <taxon>ecological metagenomes</taxon>
    </lineage>
</organism>
<dbReference type="EMBL" id="LAZR01039826">
    <property type="protein sequence ID" value="KKL16025.1"/>
    <property type="molecule type" value="Genomic_DNA"/>
</dbReference>
<feature type="non-terminal residue" evidence="1">
    <location>
        <position position="1"/>
    </location>
</feature>
<accession>A0A0F9B2Y1</accession>
<sequence length="156" mass="17221">CEAENLMPATTSTRKVRVKVLGQRVLAKRIKELGDKIDGREVAKIHLLAANAAAKIIRAEAPRGPTGNLQRGVVTGVFKNRPRKKRAAFVLVDRRIAPHLHLIEFGTAERRHKSGKSVGRVKPNPFFARGRNKSRPVVKAILIAGWKQLFANAGIK</sequence>
<comment type="caution">
    <text evidence="1">The sequence shown here is derived from an EMBL/GenBank/DDBJ whole genome shotgun (WGS) entry which is preliminary data.</text>
</comment>
<evidence type="ECO:0008006" key="2">
    <source>
        <dbReference type="Google" id="ProtNLM"/>
    </source>
</evidence>
<dbReference type="AlphaFoldDB" id="A0A0F9B2Y1"/>
<evidence type="ECO:0000313" key="1">
    <source>
        <dbReference type="EMBL" id="KKL16025.1"/>
    </source>
</evidence>
<gene>
    <name evidence="1" type="ORF">LCGC14_2499690</name>
</gene>
<proteinExistence type="predicted"/>